<proteinExistence type="predicted"/>
<name>A0A1U9NMX3_9BACT</name>
<keyword evidence="3" id="KW-1185">Reference proteome</keyword>
<feature type="transmembrane region" description="Helical" evidence="1">
    <location>
        <begin position="12"/>
        <end position="31"/>
    </location>
</feature>
<evidence type="ECO:0000313" key="2">
    <source>
        <dbReference type="EMBL" id="AQT69302.1"/>
    </source>
</evidence>
<gene>
    <name evidence="2" type="ORF">STSP2_02491</name>
</gene>
<keyword evidence="1" id="KW-0812">Transmembrane</keyword>
<dbReference type="KEGG" id="alus:STSP2_02491"/>
<evidence type="ECO:0000256" key="1">
    <source>
        <dbReference type="SAM" id="Phobius"/>
    </source>
</evidence>
<dbReference type="Proteomes" id="UP000189674">
    <property type="component" value="Chromosome"/>
</dbReference>
<keyword evidence="1" id="KW-1133">Transmembrane helix</keyword>
<dbReference type="AlphaFoldDB" id="A0A1U9NMX3"/>
<accession>A0A1U9NMX3</accession>
<dbReference type="EMBL" id="CP019791">
    <property type="protein sequence ID" value="AQT69302.1"/>
    <property type="molecule type" value="Genomic_DNA"/>
</dbReference>
<evidence type="ECO:0000313" key="3">
    <source>
        <dbReference type="Proteomes" id="UP000189674"/>
    </source>
</evidence>
<dbReference type="RefSeq" id="WP_146662986.1">
    <property type="nucleotide sequence ID" value="NZ_CP019791.1"/>
</dbReference>
<protein>
    <submittedName>
        <fullName evidence="2">Uncharacterized protein</fullName>
    </submittedName>
</protein>
<dbReference type="STRING" id="1936003.STSP2_02491"/>
<sequence length="92" mass="10099">MKVSAEKLKLILAASIFANLIMLAFLAYVTSSLAPMPNQTMHDQARADAHFIQQVDTAIARNDIAKLAELRTQLQQIAHPKTINGQGTWPGE</sequence>
<keyword evidence="1" id="KW-0472">Membrane</keyword>
<reference evidence="3" key="1">
    <citation type="submission" date="2017-02" db="EMBL/GenBank/DDBJ databases">
        <title>Comparative genomics and description of representatives of a novel lineage of planctomycetes thriving in anoxic sediments.</title>
        <authorList>
            <person name="Spring S."/>
            <person name="Bunk B."/>
            <person name="Sproer C."/>
        </authorList>
    </citation>
    <scope>NUCLEOTIDE SEQUENCE [LARGE SCALE GENOMIC DNA]</scope>
    <source>
        <strain evidence="3">ST-NAGAB-D1</strain>
    </source>
</reference>
<organism evidence="2 3">
    <name type="scientific">Anaerohalosphaera lusitana</name>
    <dbReference type="NCBI Taxonomy" id="1936003"/>
    <lineage>
        <taxon>Bacteria</taxon>
        <taxon>Pseudomonadati</taxon>
        <taxon>Planctomycetota</taxon>
        <taxon>Phycisphaerae</taxon>
        <taxon>Sedimentisphaerales</taxon>
        <taxon>Anaerohalosphaeraceae</taxon>
        <taxon>Anaerohalosphaera</taxon>
    </lineage>
</organism>